<evidence type="ECO:0000256" key="1">
    <source>
        <dbReference type="ARBA" id="ARBA00023125"/>
    </source>
</evidence>
<dbReference type="Pfam" id="PF03221">
    <property type="entry name" value="HTH_Tnp_Tc5"/>
    <property type="match status" value="1"/>
</dbReference>
<keyword evidence="5" id="KW-1185">Reference proteome</keyword>
<feature type="region of interest" description="Disordered" evidence="2">
    <location>
        <begin position="1"/>
        <end position="166"/>
    </location>
</feature>
<dbReference type="SUPFAM" id="SSF46689">
    <property type="entry name" value="Homeodomain-like"/>
    <property type="match status" value="1"/>
</dbReference>
<feature type="compositionally biased region" description="Basic and acidic residues" evidence="2">
    <location>
        <begin position="143"/>
        <end position="163"/>
    </location>
</feature>
<reference evidence="4" key="1">
    <citation type="submission" date="2020-06" db="EMBL/GenBank/DDBJ databases">
        <authorList>
            <consortium name="Plant Systems Biology data submission"/>
        </authorList>
    </citation>
    <scope>NUCLEOTIDE SEQUENCE</scope>
    <source>
        <strain evidence="4">D6</strain>
    </source>
</reference>
<evidence type="ECO:0000313" key="5">
    <source>
        <dbReference type="Proteomes" id="UP001153069"/>
    </source>
</evidence>
<dbReference type="Gene3D" id="1.10.10.60">
    <property type="entry name" value="Homeodomain-like"/>
    <property type="match status" value="1"/>
</dbReference>
<dbReference type="EMBL" id="CAICTM010000006">
    <property type="protein sequence ID" value="CAB9496533.1"/>
    <property type="molecule type" value="Genomic_DNA"/>
</dbReference>
<dbReference type="InterPro" id="IPR009057">
    <property type="entry name" value="Homeodomain-like_sf"/>
</dbReference>
<dbReference type="InterPro" id="IPR006600">
    <property type="entry name" value="HTH_CenpB_DNA-bd_dom"/>
</dbReference>
<gene>
    <name evidence="4" type="ORF">SEMRO_6_G005040.1</name>
</gene>
<organism evidence="4 5">
    <name type="scientific">Seminavis robusta</name>
    <dbReference type="NCBI Taxonomy" id="568900"/>
    <lineage>
        <taxon>Eukaryota</taxon>
        <taxon>Sar</taxon>
        <taxon>Stramenopiles</taxon>
        <taxon>Ochrophyta</taxon>
        <taxon>Bacillariophyta</taxon>
        <taxon>Bacillariophyceae</taxon>
        <taxon>Bacillariophycidae</taxon>
        <taxon>Naviculales</taxon>
        <taxon>Naviculaceae</taxon>
        <taxon>Seminavis</taxon>
    </lineage>
</organism>
<proteinExistence type="predicted"/>
<dbReference type="SMART" id="SM00674">
    <property type="entry name" value="CENPB"/>
    <property type="match status" value="1"/>
</dbReference>
<evidence type="ECO:0000259" key="3">
    <source>
        <dbReference type="PROSITE" id="PS51253"/>
    </source>
</evidence>
<evidence type="ECO:0000256" key="2">
    <source>
        <dbReference type="SAM" id="MobiDB-lite"/>
    </source>
</evidence>
<name>A0A9N8D512_9STRA</name>
<feature type="compositionally biased region" description="Acidic residues" evidence="2">
    <location>
        <begin position="364"/>
        <end position="380"/>
    </location>
</feature>
<dbReference type="Proteomes" id="UP001153069">
    <property type="component" value="Unassembled WGS sequence"/>
</dbReference>
<feature type="compositionally biased region" description="Basic residues" evidence="2">
    <location>
        <begin position="127"/>
        <end position="142"/>
    </location>
</feature>
<feature type="compositionally biased region" description="Basic and acidic residues" evidence="2">
    <location>
        <begin position="42"/>
        <end position="65"/>
    </location>
</feature>
<feature type="compositionally biased region" description="Basic residues" evidence="2">
    <location>
        <begin position="97"/>
        <end position="108"/>
    </location>
</feature>
<keyword evidence="1" id="KW-0238">DNA-binding</keyword>
<dbReference type="GO" id="GO:0003677">
    <property type="term" value="F:DNA binding"/>
    <property type="evidence" value="ECO:0007669"/>
    <property type="project" value="UniProtKB-KW"/>
</dbReference>
<feature type="domain" description="HTH CENPB-type" evidence="3">
    <location>
        <begin position="242"/>
        <end position="319"/>
    </location>
</feature>
<feature type="region of interest" description="Disordered" evidence="2">
    <location>
        <begin position="316"/>
        <end position="407"/>
    </location>
</feature>
<feature type="compositionally biased region" description="Basic and acidic residues" evidence="2">
    <location>
        <begin position="109"/>
        <end position="125"/>
    </location>
</feature>
<feature type="compositionally biased region" description="Polar residues" evidence="2">
    <location>
        <begin position="395"/>
        <end position="407"/>
    </location>
</feature>
<feature type="compositionally biased region" description="Acidic residues" evidence="2">
    <location>
        <begin position="346"/>
        <end position="355"/>
    </location>
</feature>
<protein>
    <recommendedName>
        <fullName evidence="3">HTH CENPB-type domain-containing protein</fullName>
    </recommendedName>
</protein>
<sequence length="407" mass="46296">MASTDTDDNNNKSTDGTPDDDKKEEAVASIVTSAAKPSATTKKSEEKKSKDNDSKKDAEDAKAAVDEDADDDVPIKALKKRKRGPNKKKGDEGSGPARKKWKPPKRKPKTGDDEGKKSPAKDAPKKPPSKKPPAKKPPKKPKKEITPKSDGRKGNKGAAKRESYSVAFKAKMVKDYEAWEAERNKDDTGKNKASVREFVQTKNLGQKFEKFLSSCGWRDPKTRLRILDDAARTEYQHMARMPDRTKNKSYYAEMEEALEKRLEERRAQNLTVSTQTIRDLAREELKRLTNNDPEKVNAFKASNGWVFNFLRRTKRKARDKHMALQQQQKNSRKQKEQQQQNNSKDAEEEEEEDEGKTESKVQAEEENEEDDDDDEEDNDQSEVMINWEEIHATAVANSNHANDSMEV</sequence>
<feature type="compositionally biased region" description="Basic residues" evidence="2">
    <location>
        <begin position="77"/>
        <end position="87"/>
    </location>
</feature>
<evidence type="ECO:0000313" key="4">
    <source>
        <dbReference type="EMBL" id="CAB9496533.1"/>
    </source>
</evidence>
<comment type="caution">
    <text evidence="4">The sequence shown here is derived from an EMBL/GenBank/DDBJ whole genome shotgun (WGS) entry which is preliminary data.</text>
</comment>
<dbReference type="AlphaFoldDB" id="A0A9N8D512"/>
<accession>A0A9N8D512</accession>
<dbReference type="PROSITE" id="PS51253">
    <property type="entry name" value="HTH_CENPB"/>
    <property type="match status" value="1"/>
</dbReference>